<dbReference type="EMBL" id="CP002590">
    <property type="protein sequence ID" value="AEA11813.1"/>
    <property type="molecule type" value="Genomic_DNA"/>
</dbReference>
<feature type="domain" description="Creatinase N-terminal" evidence="2">
    <location>
        <begin position="2"/>
        <end position="93"/>
    </location>
</feature>
<dbReference type="STRING" id="999630.TUZN_0315"/>
<evidence type="ECO:0000313" key="3">
    <source>
        <dbReference type="EMBL" id="AEA11813.1"/>
    </source>
</evidence>
<dbReference type="Gene3D" id="3.40.350.10">
    <property type="entry name" value="Creatinase/prolidase N-terminal domain"/>
    <property type="match status" value="1"/>
</dbReference>
<dbReference type="eggNOG" id="arCOG01000">
    <property type="taxonomic scope" value="Archaea"/>
</dbReference>
<dbReference type="Proteomes" id="UP000008138">
    <property type="component" value="Chromosome"/>
</dbReference>
<dbReference type="InterPro" id="IPR050659">
    <property type="entry name" value="Peptidase_M24B"/>
</dbReference>
<dbReference type="SUPFAM" id="SSF55920">
    <property type="entry name" value="Creatinase/aminopeptidase"/>
    <property type="match status" value="1"/>
</dbReference>
<protein>
    <submittedName>
        <fullName evidence="3">Xaa-Pro dipeptidase, putative</fullName>
    </submittedName>
</protein>
<dbReference type="PANTHER" id="PTHR46112:SF9">
    <property type="entry name" value="XAA-PRO AMINOPEPTIDASE"/>
    <property type="match status" value="1"/>
</dbReference>
<dbReference type="PRINTS" id="PR00599">
    <property type="entry name" value="MAPEPTIDASE"/>
</dbReference>
<gene>
    <name evidence="3" type="ordered locus">TUZN_0315</name>
</gene>
<evidence type="ECO:0000313" key="4">
    <source>
        <dbReference type="Proteomes" id="UP000008138"/>
    </source>
</evidence>
<dbReference type="Pfam" id="PF00557">
    <property type="entry name" value="Peptidase_M24"/>
    <property type="match status" value="1"/>
</dbReference>
<dbReference type="OrthoDB" id="1346at2157"/>
<reference key="2">
    <citation type="submission" date="2011-03" db="EMBL/GenBank/DDBJ databases">
        <title>Complete genome sequence of the thermoacidophilic crenarchaeon Thermoproteus uzoniensis 768-20.</title>
        <authorList>
            <person name="Mardanov A.V."/>
            <person name="Gumerov V.M."/>
            <person name="Beletsky A.V."/>
            <person name="Prokofeva M.I."/>
            <person name="Bonch-Osmolovskaya E.A."/>
            <person name="Ravin N.V."/>
            <person name="Skryabin K.G."/>
        </authorList>
    </citation>
    <scope>NUCLEOTIDE SEQUENCE</scope>
    <source>
        <strain>768-20</strain>
    </source>
</reference>
<organism evidence="3 4">
    <name type="scientific">Thermoproteus uzoniensis (strain 768-20)</name>
    <dbReference type="NCBI Taxonomy" id="999630"/>
    <lineage>
        <taxon>Archaea</taxon>
        <taxon>Thermoproteota</taxon>
        <taxon>Thermoprotei</taxon>
        <taxon>Thermoproteales</taxon>
        <taxon>Thermoproteaceae</taxon>
        <taxon>Thermoproteus</taxon>
    </lineage>
</organism>
<dbReference type="KEGG" id="tuz:TUZN_0315"/>
<dbReference type="InterPro" id="IPR001714">
    <property type="entry name" value="Pept_M24_MAP"/>
</dbReference>
<evidence type="ECO:0000259" key="1">
    <source>
        <dbReference type="Pfam" id="PF00557"/>
    </source>
</evidence>
<sequence length="326" mass="35580">MLILTTPINIKYFSGVELEAYERFAALLVCGYKKVFVVPKLEEGRVPGPAYTYSDGEDPAEALRRAVKECGGGDVEVDGGTTLRAWEIIRRALGGAATYRIADDYINGLRAVKRPDEVERISRAVKEIKEVIAEAYAELSPGVSERKAAADIYLRLVERGLKPGPILVQFGENTALPHQGPTERRLREGDVVIIDVTAAYEGYYGDITRTFAFRGEPAGFRELYTAVSEAQAAAIAAARPGVRAGDVDEAARSILRRRGLERYFVHRTGHGLGLEFHEAPNIAPGEGYALRGGNVFTVEPGVYVPGRFGIRIEDDVLVEEGGARVL</sequence>
<keyword evidence="4" id="KW-1185">Reference proteome</keyword>
<dbReference type="PANTHER" id="PTHR46112">
    <property type="entry name" value="AMINOPEPTIDASE"/>
    <property type="match status" value="1"/>
</dbReference>
<feature type="domain" description="Peptidase M24" evidence="1">
    <location>
        <begin position="120"/>
        <end position="320"/>
    </location>
</feature>
<dbReference type="InterPro" id="IPR000587">
    <property type="entry name" value="Creatinase_N"/>
</dbReference>
<accession>F2L2E8</accession>
<dbReference type="RefSeq" id="WP_013679149.1">
    <property type="nucleotide sequence ID" value="NC_015315.1"/>
</dbReference>
<dbReference type="InterPro" id="IPR029149">
    <property type="entry name" value="Creatin/AminoP/Spt16_N"/>
</dbReference>
<proteinExistence type="predicted"/>
<dbReference type="Gene3D" id="3.90.230.10">
    <property type="entry name" value="Creatinase/methionine aminopeptidase superfamily"/>
    <property type="match status" value="1"/>
</dbReference>
<dbReference type="SUPFAM" id="SSF53092">
    <property type="entry name" value="Creatinase/prolidase N-terminal domain"/>
    <property type="match status" value="1"/>
</dbReference>
<dbReference type="InterPro" id="IPR000994">
    <property type="entry name" value="Pept_M24"/>
</dbReference>
<evidence type="ECO:0000259" key="2">
    <source>
        <dbReference type="Pfam" id="PF01321"/>
    </source>
</evidence>
<reference evidence="3 4" key="1">
    <citation type="journal article" date="2011" name="J. Bacteriol.">
        <title>Complete genome sequence of the thermoacidophilic crenarchaeon Thermoproteus uzoniensis 768-20.</title>
        <authorList>
            <person name="Mardanov A.V."/>
            <person name="Gumerov V.M."/>
            <person name="Beletsky A.V."/>
            <person name="Prokofeva M.I."/>
            <person name="Bonch-Osmolovskaya E.A."/>
            <person name="Ravin N.V."/>
            <person name="Skryabin K.G."/>
        </authorList>
    </citation>
    <scope>NUCLEOTIDE SEQUENCE [LARGE SCALE GENOMIC DNA]</scope>
    <source>
        <strain evidence="3 4">768-20</strain>
    </source>
</reference>
<dbReference type="AlphaFoldDB" id="F2L2E8"/>
<dbReference type="InterPro" id="IPR036005">
    <property type="entry name" value="Creatinase/aminopeptidase-like"/>
</dbReference>
<name>F2L2E8_THEU7</name>
<dbReference type="GeneID" id="10359862"/>
<dbReference type="Pfam" id="PF01321">
    <property type="entry name" value="Creatinase_N"/>
    <property type="match status" value="1"/>
</dbReference>
<dbReference type="HOGENOM" id="CLU_017266_4_2_2"/>